<feature type="region of interest" description="Disordered" evidence="1">
    <location>
        <begin position="130"/>
        <end position="156"/>
    </location>
</feature>
<feature type="region of interest" description="Disordered" evidence="1">
    <location>
        <begin position="1"/>
        <end position="69"/>
    </location>
</feature>
<keyword evidence="4" id="KW-1185">Reference proteome</keyword>
<dbReference type="Pfam" id="PF25545">
    <property type="entry name" value="DUF7924"/>
    <property type="match status" value="1"/>
</dbReference>
<feature type="region of interest" description="Disordered" evidence="1">
    <location>
        <begin position="499"/>
        <end position="541"/>
    </location>
</feature>
<feature type="compositionally biased region" description="Basic and acidic residues" evidence="1">
    <location>
        <begin position="147"/>
        <end position="156"/>
    </location>
</feature>
<evidence type="ECO:0000259" key="2">
    <source>
        <dbReference type="Pfam" id="PF25545"/>
    </source>
</evidence>
<gene>
    <name evidence="3" type="ORF">GOMPHAMPRED_007653</name>
</gene>
<reference evidence="3" key="1">
    <citation type="submission" date="2021-03" db="EMBL/GenBank/DDBJ databases">
        <authorList>
            <person name="Tagirdzhanova G."/>
        </authorList>
    </citation>
    <scope>NUCLEOTIDE SEQUENCE</scope>
</reference>
<dbReference type="Proteomes" id="UP000664169">
    <property type="component" value="Unassembled WGS sequence"/>
</dbReference>
<dbReference type="EMBL" id="CAJPDQ010000007">
    <property type="protein sequence ID" value="CAF9912411.1"/>
    <property type="molecule type" value="Genomic_DNA"/>
</dbReference>
<sequence length="558" mass="64001">MSKRWRGDTSHASSEFMRATAKRPRSAPCFRNNYRPRHSLRLQEKSPKINQARTHLPSPSTTSPEANPRKRKIIHEEDWEVPTYHKIKRRRKTSRVSTHWNPREVPEWISYWVLNDAQLPHSDSIEAIEMASGNSSKRSRSDSTTATERRARLNEHDVFMDADRPMSAASRNLCNTLLLGNQPPAGFPVYRAESRREVLRDAMTAPEAIIQRDVLPIVVPSVVNLNRNGTIKLEHFGDEINAEWTKAMTMGGKHPKPDYVAALRRTAFDNDTWDKLQNYANPENPVRLSAESCFPLVIAEAKRGTIGLQEAEFQSTQAAAMAVKQQIHLLWAAYGKSHPLVEELYGQVLVFTVCHNHDEVIISAHYALLKENTQDKLEFHRSKIAFLSLTMNEGRDENKPNTFIENVYKTCGPVHLERIQQAAKRLPDPAKSTGMSFNASELGLGDDDSPGSEDNIFKKPSLPPSARAAQEFAELRALMAEQRADFKSQIEVQRIQLEQQKKESKEKKELLRTQMEQQKKEMEQQRKEMEQQRKESKEEKELLRKQIEKLMELLSKKA</sequence>
<feature type="domain" description="DUF7924" evidence="2">
    <location>
        <begin position="196"/>
        <end position="422"/>
    </location>
</feature>
<evidence type="ECO:0000313" key="4">
    <source>
        <dbReference type="Proteomes" id="UP000664169"/>
    </source>
</evidence>
<name>A0A8H3F0Z3_9LECA</name>
<organism evidence="3 4">
    <name type="scientific">Gomphillus americanus</name>
    <dbReference type="NCBI Taxonomy" id="1940652"/>
    <lineage>
        <taxon>Eukaryota</taxon>
        <taxon>Fungi</taxon>
        <taxon>Dikarya</taxon>
        <taxon>Ascomycota</taxon>
        <taxon>Pezizomycotina</taxon>
        <taxon>Lecanoromycetes</taxon>
        <taxon>OSLEUM clade</taxon>
        <taxon>Ostropomycetidae</taxon>
        <taxon>Ostropales</taxon>
        <taxon>Graphidaceae</taxon>
        <taxon>Gomphilloideae</taxon>
        <taxon>Gomphillus</taxon>
    </lineage>
</organism>
<comment type="caution">
    <text evidence="3">The sequence shown here is derived from an EMBL/GenBank/DDBJ whole genome shotgun (WGS) entry which is preliminary data.</text>
</comment>
<proteinExistence type="predicted"/>
<protein>
    <recommendedName>
        <fullName evidence="2">DUF7924 domain-containing protein</fullName>
    </recommendedName>
</protein>
<feature type="compositionally biased region" description="Polar residues" evidence="1">
    <location>
        <begin position="48"/>
        <end position="65"/>
    </location>
</feature>
<accession>A0A8H3F0Z3</accession>
<dbReference type="InterPro" id="IPR057684">
    <property type="entry name" value="DUF7924"/>
</dbReference>
<dbReference type="OrthoDB" id="5132737at2759"/>
<evidence type="ECO:0000313" key="3">
    <source>
        <dbReference type="EMBL" id="CAF9912411.1"/>
    </source>
</evidence>
<evidence type="ECO:0000256" key="1">
    <source>
        <dbReference type="SAM" id="MobiDB-lite"/>
    </source>
</evidence>
<feature type="region of interest" description="Disordered" evidence="1">
    <location>
        <begin position="424"/>
        <end position="465"/>
    </location>
</feature>
<dbReference type="AlphaFoldDB" id="A0A8H3F0Z3"/>